<feature type="transmembrane region" description="Helical" evidence="1">
    <location>
        <begin position="15"/>
        <end position="34"/>
    </location>
</feature>
<evidence type="ECO:0000313" key="3">
    <source>
        <dbReference type="Proteomes" id="UP000810207"/>
    </source>
</evidence>
<keyword evidence="1" id="KW-1133">Transmembrane helix</keyword>
<name>A0ABS4RN60_PAEXY</name>
<dbReference type="Pfam" id="PF09682">
    <property type="entry name" value="Phage_holin_6_1"/>
    <property type="match status" value="1"/>
</dbReference>
<evidence type="ECO:0000313" key="2">
    <source>
        <dbReference type="EMBL" id="MBP2243780.1"/>
    </source>
</evidence>
<reference evidence="2 3" key="1">
    <citation type="submission" date="2021-03" db="EMBL/GenBank/DDBJ databases">
        <title>Genomic Encyclopedia of Type Strains, Phase IV (KMG-IV): sequencing the most valuable type-strain genomes for metagenomic binning, comparative biology and taxonomic classification.</title>
        <authorList>
            <person name="Goeker M."/>
        </authorList>
    </citation>
    <scope>NUCLEOTIDE SEQUENCE [LARGE SCALE GENOMIC DNA]</scope>
    <source>
        <strain evidence="2 3">DSM 21292</strain>
    </source>
</reference>
<accession>A0ABS4RN60</accession>
<evidence type="ECO:0000256" key="1">
    <source>
        <dbReference type="SAM" id="Phobius"/>
    </source>
</evidence>
<organism evidence="2 3">
    <name type="scientific">Paenibacillus xylanexedens</name>
    <dbReference type="NCBI Taxonomy" id="528191"/>
    <lineage>
        <taxon>Bacteria</taxon>
        <taxon>Bacillati</taxon>
        <taxon>Bacillota</taxon>
        <taxon>Bacilli</taxon>
        <taxon>Bacillales</taxon>
        <taxon>Paenibacillaceae</taxon>
        <taxon>Paenibacillus</taxon>
    </lineage>
</organism>
<dbReference type="RefSeq" id="WP_211080951.1">
    <property type="nucleotide sequence ID" value="NZ_CBCSLC010000013.1"/>
</dbReference>
<keyword evidence="1" id="KW-0472">Membrane</keyword>
<dbReference type="Proteomes" id="UP000810207">
    <property type="component" value="Unassembled WGS sequence"/>
</dbReference>
<protein>
    <recommendedName>
        <fullName evidence="4">Phage holin</fullName>
    </recommendedName>
</protein>
<comment type="caution">
    <text evidence="2">The sequence shown here is derived from an EMBL/GenBank/DDBJ whole genome shotgun (WGS) entry which is preliminary data.</text>
</comment>
<proteinExistence type="predicted"/>
<dbReference type="EMBL" id="JAGIKV010000001">
    <property type="protein sequence ID" value="MBP2243780.1"/>
    <property type="molecule type" value="Genomic_DNA"/>
</dbReference>
<gene>
    <name evidence="2" type="ORF">J2Z28_000385</name>
</gene>
<dbReference type="InterPro" id="IPR010026">
    <property type="entry name" value="Phage_holin_LL-H"/>
</dbReference>
<keyword evidence="3" id="KW-1185">Reference proteome</keyword>
<keyword evidence="1" id="KW-0812">Transmembrane</keyword>
<sequence length="123" mass="13503">MEDIMVNAKPYIDTIVNALFGLVAIVIIGAINVIKVKAKAYYEAKTTTEDRDKLHKIGAEAFAWAETIYKTYEGDRKLSEAYTYASEKLASLGISVTGDEIRASIEKAYIDYKAKKAGGKIAS</sequence>
<evidence type="ECO:0008006" key="4">
    <source>
        <dbReference type="Google" id="ProtNLM"/>
    </source>
</evidence>